<comment type="caution">
    <text evidence="2">The sequence shown here is derived from an EMBL/GenBank/DDBJ whole genome shotgun (WGS) entry which is preliminary data.</text>
</comment>
<dbReference type="Pfam" id="PF02515">
    <property type="entry name" value="CoA_transf_3"/>
    <property type="match status" value="1"/>
</dbReference>
<keyword evidence="3" id="KW-1185">Reference proteome</keyword>
<keyword evidence="2" id="KW-0413">Isomerase</keyword>
<organism evidence="2 3">
    <name type="scientific">Rubricella aquisinus</name>
    <dbReference type="NCBI Taxonomy" id="2028108"/>
    <lineage>
        <taxon>Bacteria</taxon>
        <taxon>Pseudomonadati</taxon>
        <taxon>Pseudomonadota</taxon>
        <taxon>Alphaproteobacteria</taxon>
        <taxon>Rhodobacterales</taxon>
        <taxon>Paracoccaceae</taxon>
        <taxon>Rubricella</taxon>
    </lineage>
</organism>
<evidence type="ECO:0000313" key="3">
    <source>
        <dbReference type="Proteomes" id="UP000553766"/>
    </source>
</evidence>
<sequence>MPGPLDGLRVVEFCGLGPGPFCGMLLADLGADVVRIDRPGTDPKGALGHHVLGRGKRVVTLDLKADRAAALDLIAHADALIEGFRPGVMERLGLGPKDAHARNPALIYGRMTGWGQTGPRAQDAGHDINYIGLTGALHAIGEDGPVPPLNLLGDFGGGAMYLAVGILAALHEVRKTGRGQVIDAAIVDGTAHLSAMIWGMVGQGAWTAERQANTLDGGAHFYRCYECADGKWLSIGPIEPKFYALLREKAGLTDPAFDAQTDPAGWPNLRARCAAMFKTRSQAEWLALLDGTDACVAPVHDFDAALADPHMQARGVFQMGKDGPEPSAAPRFSHTPAEPSHPVAEATLGDILNGWSGS</sequence>
<dbReference type="RefSeq" id="WP_184011763.1">
    <property type="nucleotide sequence ID" value="NZ_JACIJS010000006.1"/>
</dbReference>
<dbReference type="InterPro" id="IPR003673">
    <property type="entry name" value="CoA-Trfase_fam_III"/>
</dbReference>
<protein>
    <submittedName>
        <fullName evidence="2">Alpha-methylacyl-CoA racemase</fullName>
        <ecNumber evidence="2">5.1.99.4</ecNumber>
    </submittedName>
</protein>
<dbReference type="PANTHER" id="PTHR48228:SF5">
    <property type="entry name" value="ALPHA-METHYLACYL-COA RACEMASE"/>
    <property type="match status" value="1"/>
</dbReference>
<evidence type="ECO:0000256" key="1">
    <source>
        <dbReference type="SAM" id="MobiDB-lite"/>
    </source>
</evidence>
<gene>
    <name evidence="2" type="ORF">FHS89_002333</name>
</gene>
<dbReference type="GO" id="GO:0008111">
    <property type="term" value="F:alpha-methylacyl-CoA racemase activity"/>
    <property type="evidence" value="ECO:0007669"/>
    <property type="project" value="UniProtKB-EC"/>
</dbReference>
<dbReference type="InterPro" id="IPR023606">
    <property type="entry name" value="CoA-Trfase_III_dom_1_sf"/>
</dbReference>
<dbReference type="SUPFAM" id="SSF89796">
    <property type="entry name" value="CoA-transferase family III (CaiB/BaiF)"/>
    <property type="match status" value="1"/>
</dbReference>
<reference evidence="2 3" key="1">
    <citation type="submission" date="2020-08" db="EMBL/GenBank/DDBJ databases">
        <title>Genomic Encyclopedia of Type Strains, Phase IV (KMG-IV): sequencing the most valuable type-strain genomes for metagenomic binning, comparative biology and taxonomic classification.</title>
        <authorList>
            <person name="Goeker M."/>
        </authorList>
    </citation>
    <scope>NUCLEOTIDE SEQUENCE [LARGE SCALE GENOMIC DNA]</scope>
    <source>
        <strain evidence="2 3">DSM 103377</strain>
    </source>
</reference>
<dbReference type="Proteomes" id="UP000553766">
    <property type="component" value="Unassembled WGS sequence"/>
</dbReference>
<dbReference type="InterPro" id="IPR050509">
    <property type="entry name" value="CoA-transferase_III"/>
</dbReference>
<feature type="region of interest" description="Disordered" evidence="1">
    <location>
        <begin position="319"/>
        <end position="342"/>
    </location>
</feature>
<dbReference type="Gene3D" id="3.40.50.10540">
    <property type="entry name" value="Crotonobetainyl-coa:carnitine coa-transferase, domain 1"/>
    <property type="match status" value="1"/>
</dbReference>
<dbReference type="InterPro" id="IPR044855">
    <property type="entry name" value="CoA-Trfase_III_dom3_sf"/>
</dbReference>
<evidence type="ECO:0000313" key="2">
    <source>
        <dbReference type="EMBL" id="MBB5516307.1"/>
    </source>
</evidence>
<dbReference type="AlphaFoldDB" id="A0A840X6H5"/>
<proteinExistence type="predicted"/>
<name>A0A840X6H5_9RHOB</name>
<dbReference type="PANTHER" id="PTHR48228">
    <property type="entry name" value="SUCCINYL-COA--D-CITRAMALATE COA-TRANSFERASE"/>
    <property type="match status" value="1"/>
</dbReference>
<dbReference type="EMBL" id="JACIJS010000006">
    <property type="protein sequence ID" value="MBB5516307.1"/>
    <property type="molecule type" value="Genomic_DNA"/>
</dbReference>
<accession>A0A840X6H5</accession>
<dbReference type="Gene3D" id="3.30.1540.10">
    <property type="entry name" value="formyl-coa transferase, domain 3"/>
    <property type="match status" value="1"/>
</dbReference>
<dbReference type="EC" id="5.1.99.4" evidence="2"/>